<keyword evidence="1" id="KW-0472">Membrane</keyword>
<gene>
    <name evidence="2" type="ORF">SAMN05421856_11194</name>
</gene>
<sequence length="159" mass="18090">MEKCDFGAVPAQKGLINKPSKTMTYIKIIIFCVVFYILGSLQSYISLYSLKDNLSSSCMECSFLDEVLYTNSLNFIGMLFVLLTIKFFKISKKALVIIIIIFFTILSIMVNSNIFDTREASWSTFLYYEIIAYGISSLLPFIFISWGIIVGMIILGTRK</sequence>
<organism evidence="2 3">
    <name type="scientific">Chryseobacterium taichungense</name>
    <dbReference type="NCBI Taxonomy" id="295069"/>
    <lineage>
        <taxon>Bacteria</taxon>
        <taxon>Pseudomonadati</taxon>
        <taxon>Bacteroidota</taxon>
        <taxon>Flavobacteriia</taxon>
        <taxon>Flavobacteriales</taxon>
        <taxon>Weeksellaceae</taxon>
        <taxon>Chryseobacterium group</taxon>
        <taxon>Chryseobacterium</taxon>
    </lineage>
</organism>
<feature type="transmembrane region" description="Helical" evidence="1">
    <location>
        <begin position="95"/>
        <end position="115"/>
    </location>
</feature>
<keyword evidence="1" id="KW-0812">Transmembrane</keyword>
<keyword evidence="1" id="KW-1133">Transmembrane helix</keyword>
<dbReference type="AlphaFoldDB" id="A0A1H8D303"/>
<feature type="transmembrane region" description="Helical" evidence="1">
    <location>
        <begin position="67"/>
        <end position="88"/>
    </location>
</feature>
<keyword evidence="3" id="KW-1185">Reference proteome</keyword>
<feature type="transmembrane region" description="Helical" evidence="1">
    <location>
        <begin position="130"/>
        <end position="155"/>
    </location>
</feature>
<proteinExistence type="predicted"/>
<evidence type="ECO:0000256" key="1">
    <source>
        <dbReference type="SAM" id="Phobius"/>
    </source>
</evidence>
<accession>A0A1H8D303</accession>
<dbReference type="STRING" id="295069.SAMN05421856_11194"/>
<name>A0A1H8D303_9FLAO</name>
<evidence type="ECO:0000313" key="2">
    <source>
        <dbReference type="EMBL" id="SEN01683.1"/>
    </source>
</evidence>
<feature type="transmembrane region" description="Helical" evidence="1">
    <location>
        <begin position="25"/>
        <end position="47"/>
    </location>
</feature>
<dbReference type="RefSeq" id="WP_143052733.1">
    <property type="nucleotide sequence ID" value="NZ_FOBV01000011.1"/>
</dbReference>
<protein>
    <submittedName>
        <fullName evidence="2">Uncharacterized protein</fullName>
    </submittedName>
</protein>
<reference evidence="3" key="1">
    <citation type="submission" date="2016-10" db="EMBL/GenBank/DDBJ databases">
        <authorList>
            <person name="Varghese N."/>
            <person name="Submissions S."/>
        </authorList>
    </citation>
    <scope>NUCLEOTIDE SEQUENCE [LARGE SCALE GENOMIC DNA]</scope>
    <source>
        <strain evidence="3">DSM 17453</strain>
    </source>
</reference>
<dbReference type="Proteomes" id="UP000199450">
    <property type="component" value="Unassembled WGS sequence"/>
</dbReference>
<dbReference type="OrthoDB" id="1262437at2"/>
<dbReference type="EMBL" id="FOBV01000011">
    <property type="protein sequence ID" value="SEN01683.1"/>
    <property type="molecule type" value="Genomic_DNA"/>
</dbReference>
<evidence type="ECO:0000313" key="3">
    <source>
        <dbReference type="Proteomes" id="UP000199450"/>
    </source>
</evidence>